<sequence>MEDATKTLTPVAEEVVKEAPVTPLPTPVMESLESPKKKKFPIAILFVFLFVLFLGLAYYAIFSLKLLEKVGLFDTQETTEQENTQELEENNEGAELVPFEGEVVNANLPANWSMEEYFNGEGTTMLTEGIDYTGLTGLKIFKDTTEIFYLKAIYGIGFSGCPSYAKFDDENPAYYTQILEDNEVSGDEVNVTDYTNSTYIQFEWLGKTFRRIGEIYNYDTVAGNAYFEPTCTPSLVSLSGLQFTPDGEPAASGYDYGATDEATEADLLIVDEILESMTLVN</sequence>
<evidence type="ECO:0000313" key="3">
    <source>
        <dbReference type="Proteomes" id="UP000034488"/>
    </source>
</evidence>
<keyword evidence="1" id="KW-1133">Transmembrane helix</keyword>
<proteinExistence type="predicted"/>
<name>A0A0G0AFI4_9BACT</name>
<evidence type="ECO:0000256" key="1">
    <source>
        <dbReference type="SAM" id="Phobius"/>
    </source>
</evidence>
<organism evidence="2 3">
    <name type="scientific">candidate division WS6 bacterium GW2011_GWB1_33_6</name>
    <dbReference type="NCBI Taxonomy" id="1619088"/>
    <lineage>
        <taxon>Bacteria</taxon>
        <taxon>Candidatus Dojkabacteria</taxon>
    </lineage>
</organism>
<accession>A0A0G0AFI4</accession>
<gene>
    <name evidence="2" type="ORF">UR47_C0002G0065</name>
</gene>
<keyword evidence="1" id="KW-0812">Transmembrane</keyword>
<comment type="caution">
    <text evidence="2">The sequence shown here is derived from an EMBL/GenBank/DDBJ whole genome shotgun (WGS) entry which is preliminary data.</text>
</comment>
<dbReference type="Proteomes" id="UP000034488">
    <property type="component" value="Unassembled WGS sequence"/>
</dbReference>
<keyword evidence="1" id="KW-0472">Membrane</keyword>
<dbReference type="EMBL" id="LBPI01000002">
    <property type="protein sequence ID" value="KKP55348.1"/>
    <property type="molecule type" value="Genomic_DNA"/>
</dbReference>
<evidence type="ECO:0000313" key="2">
    <source>
        <dbReference type="EMBL" id="KKP55348.1"/>
    </source>
</evidence>
<reference evidence="2 3" key="1">
    <citation type="journal article" date="2015" name="Nature">
        <title>rRNA introns, odd ribosomes, and small enigmatic genomes across a large radiation of phyla.</title>
        <authorList>
            <person name="Brown C.T."/>
            <person name="Hug L.A."/>
            <person name="Thomas B.C."/>
            <person name="Sharon I."/>
            <person name="Castelle C.J."/>
            <person name="Singh A."/>
            <person name="Wilkins M.J."/>
            <person name="Williams K.H."/>
            <person name="Banfield J.F."/>
        </authorList>
    </citation>
    <scope>NUCLEOTIDE SEQUENCE [LARGE SCALE GENOMIC DNA]</scope>
</reference>
<dbReference type="AlphaFoldDB" id="A0A0G0AFI4"/>
<protein>
    <submittedName>
        <fullName evidence="2">Uncharacterized protein</fullName>
    </submittedName>
</protein>
<feature type="transmembrane region" description="Helical" evidence="1">
    <location>
        <begin position="40"/>
        <end position="61"/>
    </location>
</feature>